<reference evidence="3 4" key="1">
    <citation type="submission" date="2019-03" db="EMBL/GenBank/DDBJ databases">
        <title>Genomic Encyclopedia of Type Strains, Phase IV (KMG-IV): sequencing the most valuable type-strain genomes for metagenomic binning, comparative biology and taxonomic classification.</title>
        <authorList>
            <person name="Goeker M."/>
        </authorList>
    </citation>
    <scope>NUCLEOTIDE SEQUENCE [LARGE SCALE GENOMIC DNA]</scope>
    <source>
        <strain evidence="3 4">DSM 45775</strain>
    </source>
</reference>
<dbReference type="PANTHER" id="PTHR39217:SF1">
    <property type="entry name" value="GLUTATHIONE SYNTHETASE"/>
    <property type="match status" value="1"/>
</dbReference>
<dbReference type="OrthoDB" id="3373978at2"/>
<dbReference type="InterPro" id="IPR011761">
    <property type="entry name" value="ATP-grasp"/>
</dbReference>
<evidence type="ECO:0000259" key="2">
    <source>
        <dbReference type="PROSITE" id="PS50975"/>
    </source>
</evidence>
<name>A0A4R6VLF2_9PSEU</name>
<dbReference type="InterPro" id="IPR053191">
    <property type="entry name" value="DcsG_Biosynth_Enzyme"/>
</dbReference>
<dbReference type="SUPFAM" id="SSF56059">
    <property type="entry name" value="Glutathione synthetase ATP-binding domain-like"/>
    <property type="match status" value="1"/>
</dbReference>
<dbReference type="PANTHER" id="PTHR39217">
    <property type="match status" value="1"/>
</dbReference>
<sequence length="291" mass="30946">MVSARIALATSREVPGLLDDEGRLLQDRLRALGADAEPAVWDDPDVAWSAYDLVLVRSTWDYALRRDAYLAWADAVARVTALHNPAPVLAWSTDKHYLLELADAGLPVVPSAVLEHGSDDTDPAAHPFRDVEHVVKPCVSAGSRDTLRCGADEGARSAAHVRALLEAGRPVLVQPYLAAVDEVGETAVVAIDGVPSHAVRKAALLTRGGGLVEGLFAPEEIEAREPSAVESAVAARVLEHVGPQLYARVDLLPGPDGPQVLEVELAEPSLFLQHAPGAADRLAAAVVRRLR</sequence>
<dbReference type="GO" id="GO:0005524">
    <property type="term" value="F:ATP binding"/>
    <property type="evidence" value="ECO:0007669"/>
    <property type="project" value="UniProtKB-UniRule"/>
</dbReference>
<feature type="domain" description="ATP-grasp" evidence="2">
    <location>
        <begin position="98"/>
        <end position="291"/>
    </location>
</feature>
<dbReference type="Gene3D" id="3.30.470.20">
    <property type="entry name" value="ATP-grasp fold, B domain"/>
    <property type="match status" value="1"/>
</dbReference>
<evidence type="ECO:0000313" key="4">
    <source>
        <dbReference type="Proteomes" id="UP000295705"/>
    </source>
</evidence>
<dbReference type="AlphaFoldDB" id="A0A4R6VLF2"/>
<proteinExistence type="predicted"/>
<comment type="caution">
    <text evidence="3">The sequence shown here is derived from an EMBL/GenBank/DDBJ whole genome shotgun (WGS) entry which is preliminary data.</text>
</comment>
<dbReference type="GO" id="GO:0046872">
    <property type="term" value="F:metal ion binding"/>
    <property type="evidence" value="ECO:0007669"/>
    <property type="project" value="InterPro"/>
</dbReference>
<organism evidence="3 4">
    <name type="scientific">Actinomycetospora succinea</name>
    <dbReference type="NCBI Taxonomy" id="663603"/>
    <lineage>
        <taxon>Bacteria</taxon>
        <taxon>Bacillati</taxon>
        <taxon>Actinomycetota</taxon>
        <taxon>Actinomycetes</taxon>
        <taxon>Pseudonocardiales</taxon>
        <taxon>Pseudonocardiaceae</taxon>
        <taxon>Actinomycetospora</taxon>
    </lineage>
</organism>
<keyword evidence="1" id="KW-0067">ATP-binding</keyword>
<dbReference type="EMBL" id="SNYO01000002">
    <property type="protein sequence ID" value="TDQ62711.1"/>
    <property type="molecule type" value="Genomic_DNA"/>
</dbReference>
<gene>
    <name evidence="3" type="ORF">EV188_102366</name>
</gene>
<evidence type="ECO:0000256" key="1">
    <source>
        <dbReference type="PROSITE-ProRule" id="PRU00409"/>
    </source>
</evidence>
<evidence type="ECO:0000313" key="3">
    <source>
        <dbReference type="EMBL" id="TDQ62711.1"/>
    </source>
</evidence>
<keyword evidence="4" id="KW-1185">Reference proteome</keyword>
<dbReference type="Proteomes" id="UP000295705">
    <property type="component" value="Unassembled WGS sequence"/>
</dbReference>
<keyword evidence="1" id="KW-0547">Nucleotide-binding</keyword>
<dbReference type="PROSITE" id="PS50975">
    <property type="entry name" value="ATP_GRASP"/>
    <property type="match status" value="1"/>
</dbReference>
<accession>A0A4R6VLF2</accession>
<protein>
    <recommendedName>
        <fullName evidence="2">ATP-grasp domain-containing protein</fullName>
    </recommendedName>
</protein>